<evidence type="ECO:0000256" key="5">
    <source>
        <dbReference type="ARBA" id="ARBA00022691"/>
    </source>
</evidence>
<keyword evidence="5" id="KW-0949">S-adenosyl-L-methionine</keyword>
<dbReference type="Proteomes" id="UP000789595">
    <property type="component" value="Unassembled WGS sequence"/>
</dbReference>
<evidence type="ECO:0000256" key="4">
    <source>
        <dbReference type="ARBA" id="ARBA00022679"/>
    </source>
</evidence>
<dbReference type="SUPFAM" id="SSF53335">
    <property type="entry name" value="S-adenosyl-L-methionine-dependent methyltransferases"/>
    <property type="match status" value="1"/>
</dbReference>
<evidence type="ECO:0000256" key="2">
    <source>
        <dbReference type="ARBA" id="ARBA00011977"/>
    </source>
</evidence>
<keyword evidence="3" id="KW-0489">Methyltransferase</keyword>
<evidence type="ECO:0000256" key="3">
    <source>
        <dbReference type="ARBA" id="ARBA00022603"/>
    </source>
</evidence>
<dbReference type="AlphaFoldDB" id="A0A8J2SRU9"/>
<keyword evidence="6" id="KW-0819">tRNA processing</keyword>
<evidence type="ECO:0000313" key="8">
    <source>
        <dbReference type="EMBL" id="CAH0373381.1"/>
    </source>
</evidence>
<dbReference type="OrthoDB" id="42736at2759"/>
<accession>A0A8J2SRU9</accession>
<comment type="catalytic activity">
    <reaction evidence="1">
        <text>guanosine(46) in tRNA + S-adenosyl-L-methionine = N(7)-methylguanosine(46) in tRNA + S-adenosyl-L-homocysteine</text>
        <dbReference type="Rhea" id="RHEA:42708"/>
        <dbReference type="Rhea" id="RHEA-COMP:10188"/>
        <dbReference type="Rhea" id="RHEA-COMP:10189"/>
        <dbReference type="ChEBI" id="CHEBI:57856"/>
        <dbReference type="ChEBI" id="CHEBI:59789"/>
        <dbReference type="ChEBI" id="CHEBI:74269"/>
        <dbReference type="ChEBI" id="CHEBI:74480"/>
        <dbReference type="EC" id="2.1.1.33"/>
    </reaction>
</comment>
<dbReference type="InterPro" id="IPR029063">
    <property type="entry name" value="SAM-dependent_MTases_sf"/>
</dbReference>
<keyword evidence="9" id="KW-1185">Reference proteome</keyword>
<dbReference type="GO" id="GO:0043527">
    <property type="term" value="C:tRNA methyltransferase complex"/>
    <property type="evidence" value="ECO:0007669"/>
    <property type="project" value="TreeGrafter"/>
</dbReference>
<gene>
    <name evidence="8" type="ORF">PECAL_4P05720</name>
</gene>
<sequence length="582" mass="62409">MEAPQQEGKSQRTRRLNDELHSLVRQRNLKACLAKLAQGEKDKNVDGRSYATACAACGDAGDGAKALELLRTAGARGGKCSPGVEACTAAVKALGASDVDAAFSLVEAMHRAGSSHAPHACGPLTDIAKPNQRTLNTLLRACLTAGRIDVAKKALTLVEPDASSKTYVAAMYCAALDPINARKTLGDDADASSLVAVAAAEALLGETKCTETARQALTVVGRHNTQGIRDDARRQASNEAFRRHRDEEARREASVIEVVPASRTVEALKRVLCCSQSEVLSGVERRDALNLRFGLDEALFASERARAPGDGRGAKKKRRDAVRVVRDAIASDARFTPPIDVLELVDATSIVVELGSGSGEWAAAKALHDPTIALLAVESRCDRAASIIKRSVLDSVNNLCVAHGAAANVLNALAPGSVSCIHANFPEPPSQTCIDTDMPHMLSGECFSSAARALKPGGRFVVVSDNEAFARYLVADIHEAFDTVRLPYREVAAGLYVGAPCEQIGWPSKGDSYFDRLWRRGVSRHSATADRYVMCWERNGAAVGAVPERHDDVVVVEKKRKSSKGLKHLLKKKRKRRKKASE</sequence>
<evidence type="ECO:0000313" key="9">
    <source>
        <dbReference type="Proteomes" id="UP000789595"/>
    </source>
</evidence>
<dbReference type="EC" id="2.1.1.33" evidence="2"/>
<dbReference type="PROSITE" id="PS51625">
    <property type="entry name" value="SAM_MT_TRMB"/>
    <property type="match status" value="1"/>
</dbReference>
<dbReference type="Pfam" id="PF02390">
    <property type="entry name" value="Methyltransf_4"/>
    <property type="match status" value="1"/>
</dbReference>
<keyword evidence="4" id="KW-0808">Transferase</keyword>
<dbReference type="PANTHER" id="PTHR23417">
    <property type="entry name" value="3-DEOXY-D-MANNO-OCTULOSONIC-ACID TRANSFERASE/TRNA GUANINE-N 7 - -METHYLTRANSFERASE"/>
    <property type="match status" value="1"/>
</dbReference>
<comment type="caution">
    <text evidence="8">The sequence shown here is derived from an EMBL/GenBank/DDBJ whole genome shotgun (WGS) entry which is preliminary data.</text>
</comment>
<feature type="region of interest" description="Disordered" evidence="7">
    <location>
        <begin position="557"/>
        <end position="582"/>
    </location>
</feature>
<dbReference type="Gene3D" id="1.25.40.10">
    <property type="entry name" value="Tetratricopeptide repeat domain"/>
    <property type="match status" value="1"/>
</dbReference>
<dbReference type="PANTHER" id="PTHR23417:SF14">
    <property type="entry name" value="PENTACOTRIPEPTIDE-REPEAT REGION OF PRORP DOMAIN-CONTAINING PROTEIN"/>
    <property type="match status" value="1"/>
</dbReference>
<organism evidence="8 9">
    <name type="scientific">Pelagomonas calceolata</name>
    <dbReference type="NCBI Taxonomy" id="35677"/>
    <lineage>
        <taxon>Eukaryota</taxon>
        <taxon>Sar</taxon>
        <taxon>Stramenopiles</taxon>
        <taxon>Ochrophyta</taxon>
        <taxon>Pelagophyceae</taxon>
        <taxon>Pelagomonadales</taxon>
        <taxon>Pelagomonadaceae</taxon>
        <taxon>Pelagomonas</taxon>
    </lineage>
</organism>
<evidence type="ECO:0000256" key="1">
    <source>
        <dbReference type="ARBA" id="ARBA00000142"/>
    </source>
</evidence>
<protein>
    <recommendedName>
        <fullName evidence="2">tRNA (guanine(46)-N(7))-methyltransferase</fullName>
        <ecNumber evidence="2">2.1.1.33</ecNumber>
    </recommendedName>
</protein>
<proteinExistence type="predicted"/>
<evidence type="ECO:0000256" key="6">
    <source>
        <dbReference type="ARBA" id="ARBA00022694"/>
    </source>
</evidence>
<feature type="compositionally biased region" description="Basic residues" evidence="7">
    <location>
        <begin position="558"/>
        <end position="582"/>
    </location>
</feature>
<dbReference type="GO" id="GO:0008176">
    <property type="term" value="F:tRNA (guanine(46)-N7)-methyltransferase activity"/>
    <property type="evidence" value="ECO:0007669"/>
    <property type="project" value="UniProtKB-EC"/>
</dbReference>
<reference evidence="8" key="1">
    <citation type="submission" date="2021-11" db="EMBL/GenBank/DDBJ databases">
        <authorList>
            <consortium name="Genoscope - CEA"/>
            <person name="William W."/>
        </authorList>
    </citation>
    <scope>NUCLEOTIDE SEQUENCE</scope>
</reference>
<dbReference type="InterPro" id="IPR003358">
    <property type="entry name" value="tRNA_(Gua-N-7)_MeTrfase_Trmb"/>
</dbReference>
<evidence type="ECO:0000256" key="7">
    <source>
        <dbReference type="SAM" id="MobiDB-lite"/>
    </source>
</evidence>
<dbReference type="EMBL" id="CAKKNE010000004">
    <property type="protein sequence ID" value="CAH0373381.1"/>
    <property type="molecule type" value="Genomic_DNA"/>
</dbReference>
<name>A0A8J2SRU9_9STRA</name>
<dbReference type="Gene3D" id="3.40.50.150">
    <property type="entry name" value="Vaccinia Virus protein VP39"/>
    <property type="match status" value="1"/>
</dbReference>
<dbReference type="InterPro" id="IPR011990">
    <property type="entry name" value="TPR-like_helical_dom_sf"/>
</dbReference>